<dbReference type="SUPFAM" id="SSF53300">
    <property type="entry name" value="vWA-like"/>
    <property type="match status" value="1"/>
</dbReference>
<dbReference type="Gene3D" id="3.40.50.410">
    <property type="entry name" value="von Willebrand factor, type A domain"/>
    <property type="match status" value="1"/>
</dbReference>
<dbReference type="InterPro" id="IPR051928">
    <property type="entry name" value="NorD/CobT"/>
</dbReference>
<name>A0A0A6PHI1_9GAMM</name>
<sequence length="612" mass="69102">MEEHVGQLWHRLITRAAATHYPQAAVELTEISKAVGVLFRALGGDGGLRVEATTATAHGARRTWLHRIAGTHQQVELCWRDAELLRLPARIDWFPKKNLNRDLYLWLAALAAGNIDHSLPWFELNQELTKKTLHRFPGLQPRYERLVEALLALRPELRHLPPDEAAAEQAIQQALRQPGSVAELPAAKRPAQPVPLWLHPSPPINTSSDVTVSDDDATTKQSGSETVDDKRRRRGERTEMPDGNKGLLAFRLESLFSMADYTKVDRCTDDEEDTEAAKKALDDMDMVSVARDNKPAKTSLRFDLDLPAPAYDDTPLGEGILLPEWDYKMQQLRPDYCCLQPMLATTAQPVALPSNLKRTAHHLRRQFEALIPKRVWHKGQQDGSEIDLDAYLLHVTERHSGRVSAERGLYRDFRGGSRDLACLLLADLSLSTDAWVNNKARVIEIIRDSLFLFAESLGATGDQFAMYGFSSRHRSHVRFHTIKTFEQSYDATVRGRIQAIKPGFYTRMGTAIRHASTLLSQQKVSQPLLLLLTDGKPNDLDQYEGRYGVEDTRMALHEARKLGLQPFCVTIDEKASDYLPHIFGTNSYVVIRNPSELPRELPLLYARLTQLT</sequence>
<dbReference type="PANTHER" id="PTHR41248:SF1">
    <property type="entry name" value="NORD PROTEIN"/>
    <property type="match status" value="1"/>
</dbReference>
<dbReference type="Pfam" id="PF00092">
    <property type="entry name" value="VWA"/>
    <property type="match status" value="1"/>
</dbReference>
<gene>
    <name evidence="3" type="ORF">PN36_22990</name>
</gene>
<evidence type="ECO:0000313" key="4">
    <source>
        <dbReference type="Proteomes" id="UP000030428"/>
    </source>
</evidence>
<dbReference type="InterPro" id="IPR036465">
    <property type="entry name" value="vWFA_dom_sf"/>
</dbReference>
<protein>
    <submittedName>
        <fullName evidence="3">Nitric oxide reductase</fullName>
    </submittedName>
</protein>
<proteinExistence type="predicted"/>
<dbReference type="PANTHER" id="PTHR41248">
    <property type="entry name" value="NORD PROTEIN"/>
    <property type="match status" value="1"/>
</dbReference>
<keyword evidence="4" id="KW-1185">Reference proteome</keyword>
<accession>A0A0A6PHI1</accession>
<organism evidence="3 4">
    <name type="scientific">Candidatus Thiomargarita nelsonii</name>
    <dbReference type="NCBI Taxonomy" id="1003181"/>
    <lineage>
        <taxon>Bacteria</taxon>
        <taxon>Pseudomonadati</taxon>
        <taxon>Pseudomonadota</taxon>
        <taxon>Gammaproteobacteria</taxon>
        <taxon>Thiotrichales</taxon>
        <taxon>Thiotrichaceae</taxon>
        <taxon>Thiomargarita</taxon>
    </lineage>
</organism>
<feature type="region of interest" description="Disordered" evidence="1">
    <location>
        <begin position="193"/>
        <end position="244"/>
    </location>
</feature>
<dbReference type="PROSITE" id="PS50234">
    <property type="entry name" value="VWFA"/>
    <property type="match status" value="1"/>
</dbReference>
<dbReference type="SMART" id="SM00327">
    <property type="entry name" value="VWA"/>
    <property type="match status" value="1"/>
</dbReference>
<evidence type="ECO:0000256" key="1">
    <source>
        <dbReference type="SAM" id="MobiDB-lite"/>
    </source>
</evidence>
<evidence type="ECO:0000259" key="2">
    <source>
        <dbReference type="PROSITE" id="PS50234"/>
    </source>
</evidence>
<evidence type="ECO:0000313" key="3">
    <source>
        <dbReference type="EMBL" id="KHD10123.1"/>
    </source>
</evidence>
<dbReference type="AlphaFoldDB" id="A0A0A6PHI1"/>
<comment type="caution">
    <text evidence="3">The sequence shown here is derived from an EMBL/GenBank/DDBJ whole genome shotgun (WGS) entry which is preliminary data.</text>
</comment>
<dbReference type="EMBL" id="JSZA02000110">
    <property type="protein sequence ID" value="KHD10123.1"/>
    <property type="molecule type" value="Genomic_DNA"/>
</dbReference>
<reference evidence="3 4" key="1">
    <citation type="journal article" date="2016" name="Front. Microbiol.">
        <title>Single-Cell (Meta-)Genomics of a Dimorphic Candidatus Thiomargarita nelsonii Reveals Genomic Plasticity.</title>
        <authorList>
            <person name="Flood B.E."/>
            <person name="Fliss P."/>
            <person name="Jones D.S."/>
            <person name="Dick G.J."/>
            <person name="Jain S."/>
            <person name="Kaster A.K."/>
            <person name="Winkel M."/>
            <person name="Mussmann M."/>
            <person name="Bailey J."/>
        </authorList>
    </citation>
    <scope>NUCLEOTIDE SEQUENCE [LARGE SCALE GENOMIC DNA]</scope>
    <source>
        <strain evidence="3">Hydrate Ridge</strain>
    </source>
</reference>
<feature type="domain" description="VWFA" evidence="2">
    <location>
        <begin position="419"/>
        <end position="608"/>
    </location>
</feature>
<dbReference type="InterPro" id="IPR002035">
    <property type="entry name" value="VWF_A"/>
</dbReference>
<dbReference type="CDD" id="cd01454">
    <property type="entry name" value="vWA_norD_type"/>
    <property type="match status" value="1"/>
</dbReference>
<dbReference type="Proteomes" id="UP000030428">
    <property type="component" value="Unassembled WGS sequence"/>
</dbReference>